<dbReference type="OrthoDB" id="325673at2"/>
<gene>
    <name evidence="1" type="ORF">EYW47_22375</name>
</gene>
<dbReference type="RefSeq" id="WP_133197033.1">
    <property type="nucleotide sequence ID" value="NZ_JBHUCW010000022.1"/>
</dbReference>
<dbReference type="AlphaFoldDB" id="A0A4R5M596"/>
<dbReference type="EMBL" id="SMRP01000012">
    <property type="protein sequence ID" value="TDG21123.1"/>
    <property type="molecule type" value="Genomic_DNA"/>
</dbReference>
<keyword evidence="2" id="KW-1185">Reference proteome</keyword>
<comment type="caution">
    <text evidence="1">The sequence shown here is derived from an EMBL/GenBank/DDBJ whole genome shotgun (WGS) entry which is preliminary data.</text>
</comment>
<reference evidence="1 2" key="1">
    <citation type="submission" date="2019-03" db="EMBL/GenBank/DDBJ databases">
        <title>Paraburkholderia sp. 4M-K11, isolated from subtropical forest soil.</title>
        <authorList>
            <person name="Gao Z.-H."/>
            <person name="Qiu L.-H."/>
        </authorList>
    </citation>
    <scope>NUCLEOTIDE SEQUENCE [LARGE SCALE GENOMIC DNA]</scope>
    <source>
        <strain evidence="1 2">4M-K11</strain>
    </source>
</reference>
<evidence type="ECO:0000313" key="1">
    <source>
        <dbReference type="EMBL" id="TDG21123.1"/>
    </source>
</evidence>
<dbReference type="Proteomes" id="UP000295722">
    <property type="component" value="Unassembled WGS sequence"/>
</dbReference>
<protein>
    <submittedName>
        <fullName evidence="1">Uncharacterized protein</fullName>
    </submittedName>
</protein>
<accession>A0A4R5M596</accession>
<sequence length="89" mass="9942">MTNPFHSPLTACIAAWLHTRLPPDSLDFFCAASAEISEGASAQRRAQLFALASRHTRTSTALALDAEELRTLHAAGHYRIEIWRRKRSP</sequence>
<proteinExistence type="predicted"/>
<evidence type="ECO:0000313" key="2">
    <source>
        <dbReference type="Proteomes" id="UP000295722"/>
    </source>
</evidence>
<organism evidence="1 2">
    <name type="scientific">Paraburkholderia silviterrae</name>
    <dbReference type="NCBI Taxonomy" id="2528715"/>
    <lineage>
        <taxon>Bacteria</taxon>
        <taxon>Pseudomonadati</taxon>
        <taxon>Pseudomonadota</taxon>
        <taxon>Betaproteobacteria</taxon>
        <taxon>Burkholderiales</taxon>
        <taxon>Burkholderiaceae</taxon>
        <taxon>Paraburkholderia</taxon>
    </lineage>
</organism>
<name>A0A4R5M596_9BURK</name>